<sequence length="333" mass="36719">MVHTSRQIGQLTRRLTRQVAKSHSLPTRLISSCAEATAPAPPTATNTSQSYKIVERVHNFQERLKSRPDFDHSNQPIPVTKSPNPSWQFGDGAPSSNNAQSHREIDPYAADRAMVDNYRLLISGIAPRPIGFLSTVSGDGKTKNLSPFSYFQVIDHDPPMFVVGFSSRPERVKDTYRNLKETGECVINTVSESMIEAVNASSIDAPYGVSEWDITGLTEAPTSTVKASRVQESVLSIEGKVVDVKEFADHATPGMSIASLVLIKATRFWVQDDAVNEQGSHILLDKLRPIAQLGGMSYGRIGSTFELPRPRWDEQPESERLRVLGGNTEKKTS</sequence>
<keyword evidence="8" id="KW-1185">Reference proteome</keyword>
<dbReference type="GO" id="GO:0010181">
    <property type="term" value="F:FMN binding"/>
    <property type="evidence" value="ECO:0007669"/>
    <property type="project" value="InterPro"/>
</dbReference>
<gene>
    <name evidence="7" type="ORF">VFPPC_03835</name>
</gene>
<evidence type="ECO:0000259" key="6">
    <source>
        <dbReference type="SMART" id="SM00903"/>
    </source>
</evidence>
<dbReference type="KEGG" id="pchm:VFPPC_03835"/>
<dbReference type="Proteomes" id="UP000078397">
    <property type="component" value="Unassembled WGS sequence"/>
</dbReference>
<keyword evidence="7" id="KW-0560">Oxidoreductase</keyword>
<dbReference type="InterPro" id="IPR012349">
    <property type="entry name" value="Split_barrel_FMN-bd"/>
</dbReference>
<feature type="compositionally biased region" description="Polar residues" evidence="5">
    <location>
        <begin position="1"/>
        <end position="10"/>
    </location>
</feature>
<evidence type="ECO:0000256" key="4">
    <source>
        <dbReference type="ARBA" id="ARBA00038054"/>
    </source>
</evidence>
<evidence type="ECO:0000256" key="1">
    <source>
        <dbReference type="ARBA" id="ARBA00001917"/>
    </source>
</evidence>
<dbReference type="SMART" id="SM00903">
    <property type="entry name" value="Flavin_Reduct"/>
    <property type="match status" value="1"/>
</dbReference>
<evidence type="ECO:0000313" key="8">
    <source>
        <dbReference type="Proteomes" id="UP000078397"/>
    </source>
</evidence>
<evidence type="ECO:0000256" key="5">
    <source>
        <dbReference type="SAM" id="MobiDB-lite"/>
    </source>
</evidence>
<dbReference type="Gene3D" id="2.30.110.10">
    <property type="entry name" value="Electron Transport, Fmn-binding Protein, Chain A"/>
    <property type="match status" value="1"/>
</dbReference>
<dbReference type="AlphaFoldDB" id="A0A179F2F6"/>
<reference evidence="7 8" key="1">
    <citation type="journal article" date="2016" name="PLoS Pathog.">
        <title>Biosynthesis of antibiotic leucinostatins in bio-control fungus Purpureocillium lilacinum and their inhibition on phytophthora revealed by genome mining.</title>
        <authorList>
            <person name="Wang G."/>
            <person name="Liu Z."/>
            <person name="Lin R."/>
            <person name="Li E."/>
            <person name="Mao Z."/>
            <person name="Ling J."/>
            <person name="Yang Y."/>
            <person name="Yin W.B."/>
            <person name="Xie B."/>
        </authorList>
    </citation>
    <scope>NUCLEOTIDE SEQUENCE [LARGE SCALE GENOMIC DNA]</scope>
    <source>
        <strain evidence="7">170</strain>
    </source>
</reference>
<evidence type="ECO:0000256" key="3">
    <source>
        <dbReference type="ARBA" id="ARBA00022643"/>
    </source>
</evidence>
<feature type="region of interest" description="Disordered" evidence="5">
    <location>
        <begin position="67"/>
        <end position="101"/>
    </location>
</feature>
<keyword evidence="7" id="KW-0503">Monooxygenase</keyword>
<comment type="cofactor">
    <cofactor evidence="1">
        <name>FMN</name>
        <dbReference type="ChEBI" id="CHEBI:58210"/>
    </cofactor>
</comment>
<feature type="region of interest" description="Disordered" evidence="5">
    <location>
        <begin position="1"/>
        <end position="24"/>
    </location>
</feature>
<accession>A0A179F2F6</accession>
<dbReference type="GO" id="GO:0004497">
    <property type="term" value="F:monooxygenase activity"/>
    <property type="evidence" value="ECO:0007669"/>
    <property type="project" value="UniProtKB-KW"/>
</dbReference>
<dbReference type="SUPFAM" id="SSF50475">
    <property type="entry name" value="FMN-binding split barrel"/>
    <property type="match status" value="1"/>
</dbReference>
<dbReference type="InterPro" id="IPR002563">
    <property type="entry name" value="Flavin_Rdtase-like_dom"/>
</dbReference>
<dbReference type="EMBL" id="LSBJ02000002">
    <property type="protein sequence ID" value="OAQ59616.1"/>
    <property type="molecule type" value="Genomic_DNA"/>
</dbReference>
<evidence type="ECO:0000256" key="2">
    <source>
        <dbReference type="ARBA" id="ARBA00022630"/>
    </source>
</evidence>
<dbReference type="RefSeq" id="XP_018137609.1">
    <property type="nucleotide sequence ID" value="XM_018283288.1"/>
</dbReference>
<feature type="compositionally biased region" description="Polar residues" evidence="5">
    <location>
        <begin position="73"/>
        <end position="87"/>
    </location>
</feature>
<feature type="domain" description="Flavin reductase like" evidence="6">
    <location>
        <begin position="123"/>
        <end position="283"/>
    </location>
</feature>
<evidence type="ECO:0000313" key="7">
    <source>
        <dbReference type="EMBL" id="OAQ59616.1"/>
    </source>
</evidence>
<dbReference type="PANTHER" id="PTHR33798:SF5">
    <property type="entry name" value="FLAVIN REDUCTASE LIKE DOMAIN-CONTAINING PROTEIN"/>
    <property type="match status" value="1"/>
</dbReference>
<protein>
    <submittedName>
        <fullName evidence="7">Nitrilotriacetate monooxygenase component b</fullName>
    </submittedName>
</protein>
<dbReference type="GeneID" id="28847282"/>
<feature type="region of interest" description="Disordered" evidence="5">
    <location>
        <begin position="309"/>
        <end position="333"/>
    </location>
</feature>
<proteinExistence type="inferred from homology"/>
<dbReference type="Pfam" id="PF01613">
    <property type="entry name" value="Flavin_Reduct"/>
    <property type="match status" value="1"/>
</dbReference>
<keyword evidence="2" id="KW-0285">Flavoprotein</keyword>
<dbReference type="PANTHER" id="PTHR33798">
    <property type="entry name" value="FLAVOPROTEIN OXYGENASE"/>
    <property type="match status" value="1"/>
</dbReference>
<comment type="caution">
    <text evidence="7">The sequence shown here is derived from an EMBL/GenBank/DDBJ whole genome shotgun (WGS) entry which is preliminary data.</text>
</comment>
<name>A0A179F2F6_METCM</name>
<comment type="similarity">
    <text evidence="4">Belongs to the flavoredoxin family.</text>
</comment>
<dbReference type="OrthoDB" id="10250990at2759"/>
<keyword evidence="3" id="KW-0288">FMN</keyword>
<organism evidence="7 8">
    <name type="scientific">Pochonia chlamydosporia 170</name>
    <dbReference type="NCBI Taxonomy" id="1380566"/>
    <lineage>
        <taxon>Eukaryota</taxon>
        <taxon>Fungi</taxon>
        <taxon>Dikarya</taxon>
        <taxon>Ascomycota</taxon>
        <taxon>Pezizomycotina</taxon>
        <taxon>Sordariomycetes</taxon>
        <taxon>Hypocreomycetidae</taxon>
        <taxon>Hypocreales</taxon>
        <taxon>Clavicipitaceae</taxon>
        <taxon>Pochonia</taxon>
    </lineage>
</organism>